<dbReference type="InterPro" id="IPR019780">
    <property type="entry name" value="Germin_Mn-BS"/>
</dbReference>
<evidence type="ECO:0000256" key="1">
    <source>
        <dbReference type="ARBA" id="ARBA00004271"/>
    </source>
</evidence>
<feature type="binding site" evidence="10">
    <location>
        <position position="119"/>
    </location>
    <ligand>
        <name>oxalate</name>
        <dbReference type="ChEBI" id="CHEBI:30623"/>
    </ligand>
</feature>
<feature type="region of interest" description="Disordered" evidence="13">
    <location>
        <begin position="518"/>
        <end position="542"/>
    </location>
</feature>
<name>A0AA39SX37_ACESA</name>
<dbReference type="InterPro" id="IPR001929">
    <property type="entry name" value="Germin"/>
</dbReference>
<dbReference type="GO" id="GO:0030145">
    <property type="term" value="F:manganese ion binding"/>
    <property type="evidence" value="ECO:0007669"/>
    <property type="project" value="InterPro"/>
</dbReference>
<reference evidence="16" key="1">
    <citation type="journal article" date="2022" name="Plant J.">
        <title>Strategies of tolerance reflected in two North American maple genomes.</title>
        <authorList>
            <person name="McEvoy S.L."/>
            <person name="Sezen U.U."/>
            <person name="Trouern-Trend A."/>
            <person name="McMahon S.M."/>
            <person name="Schaberg P.G."/>
            <person name="Yang J."/>
            <person name="Wegrzyn J.L."/>
            <person name="Swenson N.G."/>
        </authorList>
    </citation>
    <scope>NUCLEOTIDE SEQUENCE</scope>
    <source>
        <strain evidence="16">NS2018</strain>
    </source>
</reference>
<keyword evidence="4" id="KW-0964">Secreted</keyword>
<comment type="caution">
    <text evidence="16">The sequence shown here is derived from an EMBL/GenBank/DDBJ whole genome shotgun (WGS) entry which is preliminary data.</text>
</comment>
<feature type="compositionally biased region" description="Acidic residues" evidence="13">
    <location>
        <begin position="452"/>
        <end position="468"/>
    </location>
</feature>
<evidence type="ECO:0000256" key="14">
    <source>
        <dbReference type="SAM" id="SignalP"/>
    </source>
</evidence>
<dbReference type="PANTHER" id="PTHR31238">
    <property type="entry name" value="GERMIN-LIKE PROTEIN SUBFAMILY 3 MEMBER 3"/>
    <property type="match status" value="1"/>
</dbReference>
<dbReference type="EMBL" id="JAUESC010000003">
    <property type="protein sequence ID" value="KAK0600696.1"/>
    <property type="molecule type" value="Genomic_DNA"/>
</dbReference>
<dbReference type="Proteomes" id="UP001168877">
    <property type="component" value="Unassembled WGS sequence"/>
</dbReference>
<dbReference type="InterPro" id="IPR006045">
    <property type="entry name" value="Cupin_1"/>
</dbReference>
<keyword evidence="17" id="KW-1185">Reference proteome</keyword>
<keyword evidence="5 10" id="KW-0479">Metal-binding</keyword>
<protein>
    <recommendedName>
        <fullName evidence="15">Cupin type-1 domain-containing protein</fullName>
    </recommendedName>
</protein>
<keyword evidence="9 10" id="KW-0464">Manganese</keyword>
<reference evidence="16" key="2">
    <citation type="submission" date="2023-06" db="EMBL/GenBank/DDBJ databases">
        <authorList>
            <person name="Swenson N.G."/>
            <person name="Wegrzyn J.L."/>
            <person name="Mcevoy S.L."/>
        </authorList>
    </citation>
    <scope>NUCLEOTIDE SEQUENCE</scope>
    <source>
        <strain evidence="16">NS2018</strain>
        <tissue evidence="16">Leaf</tissue>
    </source>
</reference>
<feature type="binding site" evidence="11">
    <location>
        <position position="119"/>
    </location>
    <ligand>
        <name>Mn(2+)</name>
        <dbReference type="ChEBI" id="CHEBI:29035"/>
    </ligand>
</feature>
<feature type="region of interest" description="Disordered" evidence="13">
    <location>
        <begin position="443"/>
        <end position="477"/>
    </location>
</feature>
<organism evidence="16 17">
    <name type="scientific">Acer saccharum</name>
    <name type="common">Sugar maple</name>
    <dbReference type="NCBI Taxonomy" id="4024"/>
    <lineage>
        <taxon>Eukaryota</taxon>
        <taxon>Viridiplantae</taxon>
        <taxon>Streptophyta</taxon>
        <taxon>Embryophyta</taxon>
        <taxon>Tracheophyta</taxon>
        <taxon>Spermatophyta</taxon>
        <taxon>Magnoliopsida</taxon>
        <taxon>eudicotyledons</taxon>
        <taxon>Gunneridae</taxon>
        <taxon>Pentapetalae</taxon>
        <taxon>rosids</taxon>
        <taxon>malvids</taxon>
        <taxon>Sapindales</taxon>
        <taxon>Sapindaceae</taxon>
        <taxon>Hippocastanoideae</taxon>
        <taxon>Acereae</taxon>
        <taxon>Acer</taxon>
    </lineage>
</organism>
<dbReference type="Pfam" id="PF00190">
    <property type="entry name" value="Cupin_1"/>
    <property type="match status" value="1"/>
</dbReference>
<dbReference type="Pfam" id="PF20167">
    <property type="entry name" value="Transposase_32"/>
    <property type="match status" value="1"/>
</dbReference>
<keyword evidence="3" id="KW-0052">Apoplast</keyword>
<evidence type="ECO:0000256" key="10">
    <source>
        <dbReference type="PIRSR" id="PIRSR601929-1"/>
    </source>
</evidence>
<dbReference type="CDD" id="cd02241">
    <property type="entry name" value="cupin_OxOx"/>
    <property type="match status" value="1"/>
</dbReference>
<evidence type="ECO:0000256" key="7">
    <source>
        <dbReference type="ARBA" id="ARBA00023157"/>
    </source>
</evidence>
<dbReference type="InterPro" id="IPR011051">
    <property type="entry name" value="RmlC_Cupin_sf"/>
</dbReference>
<feature type="chain" id="PRO_5041203433" description="Cupin type-1 domain-containing protein" evidence="14">
    <location>
        <begin position="23"/>
        <end position="542"/>
    </location>
</feature>
<comment type="subcellular location">
    <subcellularLocation>
        <location evidence="1">Secreted</location>
        <location evidence="1">Extracellular space</location>
        <location evidence="1">Apoplast</location>
    </subcellularLocation>
</comment>
<feature type="disulfide bond" evidence="12">
    <location>
        <begin position="32"/>
        <end position="49"/>
    </location>
</feature>
<evidence type="ECO:0000313" key="16">
    <source>
        <dbReference type="EMBL" id="KAK0600696.1"/>
    </source>
</evidence>
<dbReference type="AlphaFoldDB" id="A0AA39SX37"/>
<feature type="compositionally biased region" description="Low complexity" evidence="13">
    <location>
        <begin position="533"/>
        <end position="542"/>
    </location>
</feature>
<feature type="binding site" evidence="11">
    <location>
        <position position="114"/>
    </location>
    <ligand>
        <name>Mn(2+)</name>
        <dbReference type="ChEBI" id="CHEBI:29035"/>
    </ligand>
</feature>
<proteinExistence type="inferred from homology"/>
<evidence type="ECO:0000256" key="3">
    <source>
        <dbReference type="ARBA" id="ARBA00022523"/>
    </source>
</evidence>
<evidence type="ECO:0000313" key="17">
    <source>
        <dbReference type="Proteomes" id="UP001168877"/>
    </source>
</evidence>
<evidence type="ECO:0000256" key="2">
    <source>
        <dbReference type="ARBA" id="ARBA00007456"/>
    </source>
</evidence>
<evidence type="ECO:0000256" key="13">
    <source>
        <dbReference type="SAM" id="MobiDB-lite"/>
    </source>
</evidence>
<evidence type="ECO:0000256" key="12">
    <source>
        <dbReference type="PIRSR" id="PIRSR601929-3"/>
    </source>
</evidence>
<evidence type="ECO:0000256" key="6">
    <source>
        <dbReference type="ARBA" id="ARBA00022729"/>
    </source>
</evidence>
<dbReference type="InterPro" id="IPR014710">
    <property type="entry name" value="RmlC-like_jellyroll"/>
</dbReference>
<evidence type="ECO:0000256" key="11">
    <source>
        <dbReference type="PIRSR" id="PIRSR601929-2"/>
    </source>
</evidence>
<dbReference type="SMART" id="SM00835">
    <property type="entry name" value="Cupin_1"/>
    <property type="match status" value="1"/>
</dbReference>
<sequence length="542" mass="59527">MKSVNFILAFVLLALASSLASAYDPSPLQDFCVAINDIKTGIFVNGKFCKDPKLATPDDFFFKGLNIPGNTNNLVGSNVTTVNVDQIPGLNTLGISMVRIDYAPNGGQNAPHTHPRATEILFVQEGTLYVGFVTSNQNNNTLFSKILYPGDEPAGGFKMPRASKKQKGKGVSASGSSNGVRHSNYVGRLEVNLGRAILSERNIDLNNLIESEVPNQVEALGWRQFVTTAHRINERLVREFYAALDPKEFERGIPVKVRGVDVGFSAQDINEYYGTSDHSDLDIGVPNLSIFRRYNVELAAELRMPHVVKPWDDKDNQLLQHDLELIWAFWVIFLSVSVKPSMQITITVFELAKLLYCIKHHQKVDIGKLIRRAMIRAATADKLVLPFPALVTYFCEQAGLFPEEGDRIAQMDGPLNSRTFNDISAQRSEVGLRAVATRKRQRRNAAARAAEEGTEAAEEGTEAAEEDPGAVPAGDHRPGWVEEILKAQTALETRQAALEQRQTTMEQGIADLTKAIRDSLWSTTERRGGAGPSSGPSSGHAG</sequence>
<evidence type="ECO:0000259" key="15">
    <source>
        <dbReference type="SMART" id="SM00835"/>
    </source>
</evidence>
<evidence type="ECO:0000256" key="9">
    <source>
        <dbReference type="ARBA" id="ARBA00023211"/>
    </source>
</evidence>
<dbReference type="SUPFAM" id="SSF51182">
    <property type="entry name" value="RmlC-like cupins"/>
    <property type="match status" value="1"/>
</dbReference>
<gene>
    <name evidence="16" type="ORF">LWI29_017562</name>
</gene>
<feature type="signal peptide" evidence="14">
    <location>
        <begin position="1"/>
        <end position="22"/>
    </location>
</feature>
<feature type="binding site" evidence="11">
    <location>
        <position position="112"/>
    </location>
    <ligand>
        <name>Mn(2+)</name>
        <dbReference type="ChEBI" id="CHEBI:29035"/>
    </ligand>
</feature>
<dbReference type="PROSITE" id="PS00725">
    <property type="entry name" value="GERMIN"/>
    <property type="match status" value="1"/>
</dbReference>
<comment type="similarity">
    <text evidence="2">Belongs to the germin family.</text>
</comment>
<feature type="domain" description="Cupin type-1" evidence="15">
    <location>
        <begin position="63"/>
        <end position="270"/>
    </location>
</feature>
<evidence type="ECO:0000256" key="8">
    <source>
        <dbReference type="ARBA" id="ARBA00023180"/>
    </source>
</evidence>
<evidence type="ECO:0000256" key="4">
    <source>
        <dbReference type="ARBA" id="ARBA00022525"/>
    </source>
</evidence>
<dbReference type="InterPro" id="IPR046796">
    <property type="entry name" value="Transposase_32_dom"/>
</dbReference>
<evidence type="ECO:0000256" key="5">
    <source>
        <dbReference type="ARBA" id="ARBA00022723"/>
    </source>
</evidence>
<feature type="binding site" evidence="10">
    <location>
        <position position="114"/>
    </location>
    <ligand>
        <name>oxalate</name>
        <dbReference type="ChEBI" id="CHEBI:30623"/>
    </ligand>
</feature>
<keyword evidence="6 14" id="KW-0732">Signal</keyword>
<keyword evidence="7 12" id="KW-1015">Disulfide bond</keyword>
<dbReference type="Gene3D" id="2.60.120.10">
    <property type="entry name" value="Jelly Rolls"/>
    <property type="match status" value="1"/>
</dbReference>
<feature type="binding site" evidence="10">
    <location>
        <position position="109"/>
    </location>
    <ligand>
        <name>oxalate</name>
        <dbReference type="ChEBI" id="CHEBI:30623"/>
    </ligand>
</feature>
<dbReference type="GO" id="GO:0048046">
    <property type="term" value="C:apoplast"/>
    <property type="evidence" value="ECO:0007669"/>
    <property type="project" value="UniProtKB-SubCell"/>
</dbReference>
<keyword evidence="8" id="KW-0325">Glycoprotein</keyword>
<accession>A0AA39SX37</accession>
<dbReference type="FunFam" id="2.60.120.10:FF:000376">
    <property type="entry name" value="Germin-like protein subfamily 2 member 1"/>
    <property type="match status" value="1"/>
</dbReference>